<dbReference type="InterPro" id="IPR023214">
    <property type="entry name" value="HAD_sf"/>
</dbReference>
<organism evidence="1 2">
    <name type="scientific">Favolaschia claudopus</name>
    <dbReference type="NCBI Taxonomy" id="2862362"/>
    <lineage>
        <taxon>Eukaryota</taxon>
        <taxon>Fungi</taxon>
        <taxon>Dikarya</taxon>
        <taxon>Basidiomycota</taxon>
        <taxon>Agaricomycotina</taxon>
        <taxon>Agaricomycetes</taxon>
        <taxon>Agaricomycetidae</taxon>
        <taxon>Agaricales</taxon>
        <taxon>Marasmiineae</taxon>
        <taxon>Mycenaceae</taxon>
        <taxon>Favolaschia</taxon>
    </lineage>
</organism>
<gene>
    <name evidence="1" type="ORF">R3P38DRAFT_3003205</name>
</gene>
<proteinExistence type="predicted"/>
<comment type="caution">
    <text evidence="1">The sequence shown here is derived from an EMBL/GenBank/DDBJ whole genome shotgun (WGS) entry which is preliminary data.</text>
</comment>
<protein>
    <recommendedName>
        <fullName evidence="3">FCP1 homology domain-containing protein</fullName>
    </recommendedName>
</protein>
<dbReference type="Proteomes" id="UP001362999">
    <property type="component" value="Unassembled WGS sequence"/>
</dbReference>
<reference evidence="1 2" key="1">
    <citation type="journal article" date="2024" name="J Genomics">
        <title>Draft genome sequencing and assembly of Favolaschia claudopus CIRM-BRFM 2984 isolated from oak limbs.</title>
        <authorList>
            <person name="Navarro D."/>
            <person name="Drula E."/>
            <person name="Chaduli D."/>
            <person name="Cazenave R."/>
            <person name="Ahrendt S."/>
            <person name="Wang J."/>
            <person name="Lipzen A."/>
            <person name="Daum C."/>
            <person name="Barry K."/>
            <person name="Grigoriev I.V."/>
            <person name="Favel A."/>
            <person name="Rosso M.N."/>
            <person name="Martin F."/>
        </authorList>
    </citation>
    <scope>NUCLEOTIDE SEQUENCE [LARGE SCALE GENOMIC DNA]</scope>
    <source>
        <strain evidence="1 2">CIRM-BRFM 2984</strain>
    </source>
</reference>
<dbReference type="SUPFAM" id="SSF56784">
    <property type="entry name" value="HAD-like"/>
    <property type="match status" value="1"/>
</dbReference>
<evidence type="ECO:0000313" key="1">
    <source>
        <dbReference type="EMBL" id="KAK7014331.1"/>
    </source>
</evidence>
<accession>A0AAW0AM85</accession>
<sequence>MSDEQTQTPSYFWAVISPSPTHSVAYLQSPLATKSATEIECGEYLALVTLHRGGLLQEDVGVAYIAQPADIPLPTTYLAISPCRIGPREPLPPGIQWPFGPCVLDTSRVDFVPVCSPSVDDEMRFRLPDSIAKSFKSICSVDAAQLEVRRRTAENSQNAVRQDDPCSASGSLDALPRPGQIYAPSRIQAHLRLDVSSLRHVLPARLCLEDVLKVKRFRAKCSRPYWEHTTRWTQAQASTPFHDLPQDHHIYDLYDPTLVELSSTLHRSPSPEQDKHQLTDVICDYGDYTVYTESAGSIDPSRQPENHFVATEYVSQPLLLPDALQIIYLDVYGTLIDNETGIFTALQPLLAGSTYRFERHEALSHYFELESEAKTRFPTMPYLNILAYTYAELALRLGHGCTPAESATFAASSFHWPLFPGAIECLAFLRSRVPHLVALLDMDFTLFSHTVHFNVLIPYFSAAYTHDTIACYRPHRLGNKAPFVYHDAQGIARRQRAVISSSMFRDIQPAIRARVPCIWMRFPASLSARLPRVYGLLPWKVGESLEELVEIVSVQQDGEARQVDRRAQDIVEQFNSSLGFT</sequence>
<dbReference type="InterPro" id="IPR036412">
    <property type="entry name" value="HAD-like_sf"/>
</dbReference>
<dbReference type="Gene3D" id="1.10.150.750">
    <property type="match status" value="1"/>
</dbReference>
<evidence type="ECO:0000313" key="2">
    <source>
        <dbReference type="Proteomes" id="UP001362999"/>
    </source>
</evidence>
<dbReference type="EMBL" id="JAWWNJ010000057">
    <property type="protein sequence ID" value="KAK7014331.1"/>
    <property type="molecule type" value="Genomic_DNA"/>
</dbReference>
<dbReference type="Gene3D" id="3.40.50.1000">
    <property type="entry name" value="HAD superfamily/HAD-like"/>
    <property type="match status" value="1"/>
</dbReference>
<keyword evidence="2" id="KW-1185">Reference proteome</keyword>
<evidence type="ECO:0008006" key="3">
    <source>
        <dbReference type="Google" id="ProtNLM"/>
    </source>
</evidence>
<name>A0AAW0AM85_9AGAR</name>
<dbReference type="AlphaFoldDB" id="A0AAW0AM85"/>